<dbReference type="GO" id="GO:0003677">
    <property type="term" value="F:DNA binding"/>
    <property type="evidence" value="ECO:0007669"/>
    <property type="project" value="UniProtKB-KW"/>
</dbReference>
<dbReference type="PANTHER" id="PTHR30629">
    <property type="entry name" value="PROPHAGE INTEGRASE"/>
    <property type="match status" value="1"/>
</dbReference>
<accession>A0A0C2BML1</accession>
<dbReference type="InterPro" id="IPR013762">
    <property type="entry name" value="Integrase-like_cat_sf"/>
</dbReference>
<dbReference type="InterPro" id="IPR011010">
    <property type="entry name" value="DNA_brk_join_enz"/>
</dbReference>
<organism evidence="7 8">
    <name type="scientific">Noviherbaspirillum autotrophicum</name>
    <dbReference type="NCBI Taxonomy" id="709839"/>
    <lineage>
        <taxon>Bacteria</taxon>
        <taxon>Pseudomonadati</taxon>
        <taxon>Pseudomonadota</taxon>
        <taxon>Betaproteobacteria</taxon>
        <taxon>Burkholderiales</taxon>
        <taxon>Oxalobacteraceae</taxon>
        <taxon>Noviherbaspirillum</taxon>
    </lineage>
</organism>
<evidence type="ECO:0000313" key="7">
    <source>
        <dbReference type="EMBL" id="KIF82480.1"/>
    </source>
</evidence>
<evidence type="ECO:0000256" key="2">
    <source>
        <dbReference type="ARBA" id="ARBA00022908"/>
    </source>
</evidence>
<evidence type="ECO:0000259" key="6">
    <source>
        <dbReference type="PROSITE" id="PS51898"/>
    </source>
</evidence>
<dbReference type="GO" id="GO:0006310">
    <property type="term" value="P:DNA recombination"/>
    <property type="evidence" value="ECO:0007669"/>
    <property type="project" value="UniProtKB-KW"/>
</dbReference>
<sequence>MPKLQPKQLEAQRAGDNGKTLRDDGGLFGRVRAKADGTVSISFYYRYRFDGKLKDYACGTWPRESLSKIRTTRDAAKLLVKQHIDPSSHQKVAKQDAKDAVTARLAEIERQKSEALTFQDLFDTWLLDGVRRADGNAELKRSFNADVLPKLGKKQIKELTEHDLRGVLRAIVTRGANRTAVVMRNNLTQMFVWAEKRQPWRKLLVDGNPMDLIEIEKVVSTDYDMNNRRERLLAEEEIRELHDIFQRMQAAYDAAPKKRTAAQPVEKTTQCAIWIMLATLCRVGETSKARWEHINFDTGEWFIPQDDTKGKRSELTVFLSDFALDQFRQLYKLTGHSEWCFPAKNREGHVCEKSISKQVGDRQCRFKKGKDGNPRKPMKRRRHDDTLVLANGKNGAWTPHDMRRTGATMMQSLGIALDIIDRCQNHVLEGSKVRRHYLHHDYAPEKREAWRLLGEQLTLILSASTHNKAPQQSSQREAPSRSH</sequence>
<dbReference type="InterPro" id="IPR038488">
    <property type="entry name" value="Integrase_DNA-bd_sf"/>
</dbReference>
<proteinExistence type="inferred from homology"/>
<keyword evidence="8" id="KW-1185">Reference proteome</keyword>
<evidence type="ECO:0000256" key="1">
    <source>
        <dbReference type="ARBA" id="ARBA00008857"/>
    </source>
</evidence>
<dbReference type="Pfam" id="PF13356">
    <property type="entry name" value="Arm-DNA-bind_3"/>
    <property type="match status" value="1"/>
</dbReference>
<dbReference type="InterPro" id="IPR002104">
    <property type="entry name" value="Integrase_catalytic"/>
</dbReference>
<dbReference type="Gene3D" id="3.30.160.390">
    <property type="entry name" value="Integrase, DNA-binding domain"/>
    <property type="match status" value="1"/>
</dbReference>
<keyword evidence="4" id="KW-0233">DNA recombination</keyword>
<dbReference type="AlphaFoldDB" id="A0A0C2BML1"/>
<dbReference type="Pfam" id="PF22022">
    <property type="entry name" value="Phage_int_M"/>
    <property type="match status" value="1"/>
</dbReference>
<feature type="domain" description="Tyr recombinase" evidence="6">
    <location>
        <begin position="228"/>
        <end position="451"/>
    </location>
</feature>
<dbReference type="InterPro" id="IPR025166">
    <property type="entry name" value="Integrase_DNA_bind_dom"/>
</dbReference>
<dbReference type="PANTHER" id="PTHR30629:SF2">
    <property type="entry name" value="PROPHAGE INTEGRASE INTS-RELATED"/>
    <property type="match status" value="1"/>
</dbReference>
<dbReference type="EMBL" id="JWJG01000028">
    <property type="protein sequence ID" value="KIF82480.1"/>
    <property type="molecule type" value="Genomic_DNA"/>
</dbReference>
<gene>
    <name evidence="7" type="ORF">TSA66_19325</name>
</gene>
<name>A0A0C2BML1_9BURK</name>
<dbReference type="InterPro" id="IPR053876">
    <property type="entry name" value="Phage_int_M"/>
</dbReference>
<reference evidence="7 8" key="1">
    <citation type="submission" date="2014-12" db="EMBL/GenBank/DDBJ databases">
        <title>Denitrispirillum autotrophicum gen. nov., sp. nov., Denitrifying, Facultatively Autotrophic Bacteria Isolated from Rice Paddy Soil.</title>
        <authorList>
            <person name="Ishii S."/>
            <person name="Ashida N."/>
            <person name="Ohno H."/>
            <person name="Otsuka S."/>
            <person name="Yokota A."/>
            <person name="Senoo K."/>
        </authorList>
    </citation>
    <scope>NUCLEOTIDE SEQUENCE [LARGE SCALE GENOMIC DNA]</scope>
    <source>
        <strain evidence="7 8">TSA66</strain>
    </source>
</reference>
<dbReference type="RefSeq" id="WP_040041154.1">
    <property type="nucleotide sequence ID" value="NZ_JWJG01000028.1"/>
</dbReference>
<dbReference type="GO" id="GO:0015074">
    <property type="term" value="P:DNA integration"/>
    <property type="evidence" value="ECO:0007669"/>
    <property type="project" value="UniProtKB-KW"/>
</dbReference>
<evidence type="ECO:0000256" key="3">
    <source>
        <dbReference type="ARBA" id="ARBA00023125"/>
    </source>
</evidence>
<comment type="similarity">
    <text evidence="1">Belongs to the 'phage' integrase family.</text>
</comment>
<keyword evidence="3" id="KW-0238">DNA-binding</keyword>
<dbReference type="Gene3D" id="1.10.443.10">
    <property type="entry name" value="Intergrase catalytic core"/>
    <property type="match status" value="1"/>
</dbReference>
<dbReference type="Proteomes" id="UP000031572">
    <property type="component" value="Unassembled WGS sequence"/>
</dbReference>
<dbReference type="PROSITE" id="PS51898">
    <property type="entry name" value="TYR_RECOMBINASE"/>
    <property type="match status" value="1"/>
</dbReference>
<dbReference type="OrthoDB" id="9775880at2"/>
<keyword evidence="2" id="KW-0229">DNA integration</keyword>
<dbReference type="SUPFAM" id="SSF56349">
    <property type="entry name" value="DNA breaking-rejoining enzymes"/>
    <property type="match status" value="1"/>
</dbReference>
<dbReference type="InterPro" id="IPR010998">
    <property type="entry name" value="Integrase_recombinase_N"/>
</dbReference>
<evidence type="ECO:0000256" key="5">
    <source>
        <dbReference type="SAM" id="MobiDB-lite"/>
    </source>
</evidence>
<dbReference type="Gene3D" id="1.10.150.130">
    <property type="match status" value="1"/>
</dbReference>
<dbReference type="InterPro" id="IPR050808">
    <property type="entry name" value="Phage_Integrase"/>
</dbReference>
<dbReference type="STRING" id="709839.TSA66_19325"/>
<evidence type="ECO:0000256" key="4">
    <source>
        <dbReference type="ARBA" id="ARBA00023172"/>
    </source>
</evidence>
<dbReference type="Pfam" id="PF00589">
    <property type="entry name" value="Phage_integrase"/>
    <property type="match status" value="1"/>
</dbReference>
<dbReference type="CDD" id="cd00801">
    <property type="entry name" value="INT_P4_C"/>
    <property type="match status" value="1"/>
</dbReference>
<evidence type="ECO:0000313" key="8">
    <source>
        <dbReference type="Proteomes" id="UP000031572"/>
    </source>
</evidence>
<protein>
    <submittedName>
        <fullName evidence="7">Integrase</fullName>
    </submittedName>
</protein>
<comment type="caution">
    <text evidence="7">The sequence shown here is derived from an EMBL/GenBank/DDBJ whole genome shotgun (WGS) entry which is preliminary data.</text>
</comment>
<feature type="region of interest" description="Disordered" evidence="5">
    <location>
        <begin position="1"/>
        <end position="21"/>
    </location>
</feature>